<gene>
    <name evidence="1" type="ORF">RclHR1_23690001</name>
</gene>
<protein>
    <submittedName>
        <fullName evidence="1">Uncharacterized protein</fullName>
    </submittedName>
</protein>
<evidence type="ECO:0000313" key="1">
    <source>
        <dbReference type="EMBL" id="GBB94499.1"/>
    </source>
</evidence>
<proteinExistence type="predicted"/>
<dbReference type="EMBL" id="BEXD01001523">
    <property type="protein sequence ID" value="GBB94499.1"/>
    <property type="molecule type" value="Genomic_DNA"/>
</dbReference>
<reference evidence="1 2" key="1">
    <citation type="submission" date="2017-11" db="EMBL/GenBank/DDBJ databases">
        <title>The genome of Rhizophagus clarus HR1 reveals common genetic basis of auxotrophy among arbuscular mycorrhizal fungi.</title>
        <authorList>
            <person name="Kobayashi Y."/>
        </authorList>
    </citation>
    <scope>NUCLEOTIDE SEQUENCE [LARGE SCALE GENOMIC DNA]</scope>
    <source>
        <strain evidence="1 2">HR1</strain>
    </source>
</reference>
<comment type="caution">
    <text evidence="1">The sequence shown here is derived from an EMBL/GenBank/DDBJ whole genome shotgun (WGS) entry which is preliminary data.</text>
</comment>
<organism evidence="1 2">
    <name type="scientific">Rhizophagus clarus</name>
    <dbReference type="NCBI Taxonomy" id="94130"/>
    <lineage>
        <taxon>Eukaryota</taxon>
        <taxon>Fungi</taxon>
        <taxon>Fungi incertae sedis</taxon>
        <taxon>Mucoromycota</taxon>
        <taxon>Glomeromycotina</taxon>
        <taxon>Glomeromycetes</taxon>
        <taxon>Glomerales</taxon>
        <taxon>Glomeraceae</taxon>
        <taxon>Rhizophagus</taxon>
    </lineage>
</organism>
<evidence type="ECO:0000313" key="2">
    <source>
        <dbReference type="Proteomes" id="UP000247702"/>
    </source>
</evidence>
<accession>A0A2Z6R9Y0</accession>
<keyword evidence="2" id="KW-1185">Reference proteome</keyword>
<name>A0A2Z6R9Y0_9GLOM</name>
<dbReference type="Proteomes" id="UP000247702">
    <property type="component" value="Unassembled WGS sequence"/>
</dbReference>
<sequence length="331" mass="38434">MRKNVLHKYSLVKTITLVILRILYYDLTGDATITNDVISKEIEERLKMILMLEDPSIIVDMRINNGFKGTKFDCFWSELDAYFNEHKVPIRKGVTTSTGVRNKKSIVLQDADLIMYDHNFTKLSLTPSVIFFCEVPKSIKELFYSRKVFVSFKDTTFQSSNGIRHATEFFKVIFLHYQPSVPPIFCLYTNRGPDHQITYRSVQIFLICLFLKKDFNMLIALRIAPHQSWNNPAKRIILILNLALQGVALVHKTMLEDMEILFSKANTLKEICRAAKKSSQLTGELQKYITTIQEFLRKRTEQLVLHDEPFSCYDLAGESEISLFFEVSKFI</sequence>
<dbReference type="AlphaFoldDB" id="A0A2Z6R9Y0"/>